<dbReference type="Proteomes" id="UP000632154">
    <property type="component" value="Unassembled WGS sequence"/>
</dbReference>
<accession>A0ABQ3KA37</accession>
<sequence>MAHQVTILSRMRADEWLEELVQLYEYRVEDLTFGRSPRGDRHSFQALRETLLFSDALDGAARKRLMQTERQFRDLQRQGRVHFAVASQLRAAPTMDPASDLQGTLQALSDRLWEADAQRWVFARLWATRCEPRLMALRILASASENLRRSQHGQAPAPLMTLEGALGTGLTRPTQIAALADALLSVLSTAAGRQRLNRAIEDLAQSQGGHAYQLPLGQHTAPTQWGESDARDKPAAAFYDPAENAGSAELLLTDQTPVWAAEQQLLGQTVSAIQGLLGQWPTRNPVRGSAELLTPDLHETGASALAVNLAELEERPRPLLWRGLKLNLRRSGTDTELRLAAPDEKERTLSLRSDLPAELRLWNFDLGGQLIQAALEDDLLLLRSERAAPRALQVIANRARLCTYLAQPHQAYASMRLARAAALLLRGRTLEGNDFSAASAARYAPATPAQMGQLAARALEALLALSSPLPEWQRTQKFQEAAQALSLSPAEGLLMSELLGTAHLPDMIFDSRTLDSGGFPDHRTFALLEWPATRTTLLITVEV</sequence>
<gene>
    <name evidence="1" type="ORF">GCM10017783_17660</name>
</gene>
<evidence type="ECO:0000313" key="1">
    <source>
        <dbReference type="EMBL" id="GHG05591.1"/>
    </source>
</evidence>
<reference evidence="2" key="1">
    <citation type="journal article" date="2019" name="Int. J. Syst. Evol. Microbiol.">
        <title>The Global Catalogue of Microorganisms (GCM) 10K type strain sequencing project: providing services to taxonomists for standard genome sequencing and annotation.</title>
        <authorList>
            <consortium name="The Broad Institute Genomics Platform"/>
            <consortium name="The Broad Institute Genome Sequencing Center for Infectious Disease"/>
            <person name="Wu L."/>
            <person name="Ma J."/>
        </authorList>
    </citation>
    <scope>NUCLEOTIDE SEQUENCE [LARGE SCALE GENOMIC DNA]</scope>
    <source>
        <strain evidence="2">CGMCC 1.18439</strain>
    </source>
</reference>
<organism evidence="1 2">
    <name type="scientific">Deinococcus piscis</name>
    <dbReference type="NCBI Taxonomy" id="394230"/>
    <lineage>
        <taxon>Bacteria</taxon>
        <taxon>Thermotogati</taxon>
        <taxon>Deinococcota</taxon>
        <taxon>Deinococci</taxon>
        <taxon>Deinococcales</taxon>
        <taxon>Deinococcaceae</taxon>
        <taxon>Deinococcus</taxon>
    </lineage>
</organism>
<proteinExistence type="predicted"/>
<name>A0ABQ3KA37_9DEIO</name>
<keyword evidence="2" id="KW-1185">Reference proteome</keyword>
<dbReference type="EMBL" id="BNAL01000022">
    <property type="protein sequence ID" value="GHG05591.1"/>
    <property type="molecule type" value="Genomic_DNA"/>
</dbReference>
<protein>
    <submittedName>
        <fullName evidence="1">Uncharacterized protein</fullName>
    </submittedName>
</protein>
<comment type="caution">
    <text evidence="1">The sequence shown here is derived from an EMBL/GenBank/DDBJ whole genome shotgun (WGS) entry which is preliminary data.</text>
</comment>
<evidence type="ECO:0000313" key="2">
    <source>
        <dbReference type="Proteomes" id="UP000632154"/>
    </source>
</evidence>